<comment type="caution">
    <text evidence="6">The sequence shown here is derived from an EMBL/GenBank/DDBJ whole genome shotgun (WGS) entry which is preliminary data.</text>
</comment>
<keyword evidence="3" id="KW-0862">Zinc</keyword>
<evidence type="ECO:0000256" key="3">
    <source>
        <dbReference type="ARBA" id="ARBA00022833"/>
    </source>
</evidence>
<protein>
    <recommendedName>
        <fullName evidence="5">CHORD domain-containing protein</fullName>
    </recommendedName>
</protein>
<dbReference type="InterPro" id="IPR007051">
    <property type="entry name" value="CHORD_dom"/>
</dbReference>
<feature type="domain" description="CHORD" evidence="5">
    <location>
        <begin position="240"/>
        <end position="299"/>
    </location>
</feature>
<dbReference type="PROSITE" id="PS51401">
    <property type="entry name" value="CHORD"/>
    <property type="match status" value="2"/>
</dbReference>
<dbReference type="GO" id="GO:0046872">
    <property type="term" value="F:metal ion binding"/>
    <property type="evidence" value="ECO:0007669"/>
    <property type="project" value="UniProtKB-KW"/>
</dbReference>
<name>A0AB34J6B5_PRYPA</name>
<keyword evidence="7" id="KW-1185">Reference proteome</keyword>
<sequence length="303" mass="33800">MKVFLIYDHASDPALHHKLAITLPTKWLEQSCDKVKETFVNAYNKKFPDNPLDDEDFVLSVKDNSPFTNRDYKLLTISDTPAKAFEDKGEVRLVPAPPANAGQPGVLPNGKSRCKNYGCQCEYTEAENSESACRHHAARPIFHDTRKWWSCCDGVKVYSFDELLSIPGCEVGRHSSVPPLEEQQREAEMKAATNKVLEMHMAASKPDAQGKAPPPKQDFTPSAPPKPRPKPNLPPGYARCKHHGCQKDYLIESNTGNTCVYHKQAPVFHEGAKKWTCCGVSRWDFDDFLAVPGCAVGPHEPVE</sequence>
<feature type="region of interest" description="Disordered" evidence="4">
    <location>
        <begin position="204"/>
        <end position="235"/>
    </location>
</feature>
<evidence type="ECO:0000313" key="7">
    <source>
        <dbReference type="Proteomes" id="UP001515480"/>
    </source>
</evidence>
<organism evidence="6 7">
    <name type="scientific">Prymnesium parvum</name>
    <name type="common">Toxic golden alga</name>
    <dbReference type="NCBI Taxonomy" id="97485"/>
    <lineage>
        <taxon>Eukaryota</taxon>
        <taxon>Haptista</taxon>
        <taxon>Haptophyta</taxon>
        <taxon>Prymnesiophyceae</taxon>
        <taxon>Prymnesiales</taxon>
        <taxon>Prymnesiaceae</taxon>
        <taxon>Prymnesium</taxon>
    </lineage>
</organism>
<accession>A0AB34J6B5</accession>
<evidence type="ECO:0000256" key="4">
    <source>
        <dbReference type="SAM" id="MobiDB-lite"/>
    </source>
</evidence>
<evidence type="ECO:0000256" key="1">
    <source>
        <dbReference type="ARBA" id="ARBA00022723"/>
    </source>
</evidence>
<dbReference type="PANTHER" id="PTHR46983:SF3">
    <property type="entry name" value="CHPADIPLOID STATE MAINTENANCE PROTEIN CHPA"/>
    <property type="match status" value="1"/>
</dbReference>
<dbReference type="PANTHER" id="PTHR46983">
    <property type="entry name" value="CYSTEINE AND HISTIDINE-RICH DOMAIN-CONTAINING PROTEIN 1"/>
    <property type="match status" value="1"/>
</dbReference>
<dbReference type="AlphaFoldDB" id="A0AB34J6B5"/>
<evidence type="ECO:0000256" key="2">
    <source>
        <dbReference type="ARBA" id="ARBA00022737"/>
    </source>
</evidence>
<keyword evidence="1" id="KW-0479">Metal-binding</keyword>
<feature type="domain" description="CHORD" evidence="5">
    <location>
        <begin position="114"/>
        <end position="174"/>
    </location>
</feature>
<keyword evidence="2" id="KW-0677">Repeat</keyword>
<evidence type="ECO:0000313" key="6">
    <source>
        <dbReference type="EMBL" id="KAL1512106.1"/>
    </source>
</evidence>
<dbReference type="EMBL" id="JBGBPQ010000013">
    <property type="protein sequence ID" value="KAL1512106.1"/>
    <property type="molecule type" value="Genomic_DNA"/>
</dbReference>
<reference evidence="6 7" key="1">
    <citation type="journal article" date="2024" name="Science">
        <title>Giant polyketide synthase enzymes in the biosynthesis of giant marine polyether toxins.</title>
        <authorList>
            <person name="Fallon T.R."/>
            <person name="Shende V.V."/>
            <person name="Wierzbicki I.H."/>
            <person name="Pendleton A.L."/>
            <person name="Watervoot N.F."/>
            <person name="Auber R.P."/>
            <person name="Gonzalez D.J."/>
            <person name="Wisecaver J.H."/>
            <person name="Moore B.S."/>
        </authorList>
    </citation>
    <scope>NUCLEOTIDE SEQUENCE [LARGE SCALE GENOMIC DNA]</scope>
    <source>
        <strain evidence="6 7">12B1</strain>
    </source>
</reference>
<gene>
    <name evidence="6" type="ORF">AB1Y20_005376</name>
</gene>
<dbReference type="Gene3D" id="4.10.1130.20">
    <property type="match status" value="2"/>
</dbReference>
<dbReference type="Proteomes" id="UP001515480">
    <property type="component" value="Unassembled WGS sequence"/>
</dbReference>
<dbReference type="Pfam" id="PF04968">
    <property type="entry name" value="CHORD"/>
    <property type="match status" value="2"/>
</dbReference>
<proteinExistence type="predicted"/>
<dbReference type="InterPro" id="IPR039790">
    <property type="entry name" value="CHRD1"/>
</dbReference>
<feature type="compositionally biased region" description="Pro residues" evidence="4">
    <location>
        <begin position="212"/>
        <end position="234"/>
    </location>
</feature>
<evidence type="ECO:0000259" key="5">
    <source>
        <dbReference type="PROSITE" id="PS51401"/>
    </source>
</evidence>